<dbReference type="InterPro" id="IPR013785">
    <property type="entry name" value="Aldolase_TIM"/>
</dbReference>
<evidence type="ECO:0000256" key="1">
    <source>
        <dbReference type="ARBA" id="ARBA00022630"/>
    </source>
</evidence>
<keyword evidence="1" id="KW-0285">Flavoprotein</keyword>
<dbReference type="AlphaFoldDB" id="A0A286HN02"/>
<evidence type="ECO:0000256" key="3">
    <source>
        <dbReference type="ARBA" id="ARBA00023002"/>
    </source>
</evidence>
<evidence type="ECO:0000313" key="5">
    <source>
        <dbReference type="EMBL" id="SOE08659.1"/>
    </source>
</evidence>
<evidence type="ECO:0000256" key="2">
    <source>
        <dbReference type="ARBA" id="ARBA00022643"/>
    </source>
</evidence>
<evidence type="ECO:0000313" key="6">
    <source>
        <dbReference type="Proteomes" id="UP000219465"/>
    </source>
</evidence>
<dbReference type="Pfam" id="PF03060">
    <property type="entry name" value="NMO"/>
    <property type="match status" value="2"/>
</dbReference>
<keyword evidence="3" id="KW-0560">Oxidoreductase</keyword>
<dbReference type="InterPro" id="IPR004136">
    <property type="entry name" value="NMO"/>
</dbReference>
<feature type="region of interest" description="Disordered" evidence="4">
    <location>
        <begin position="236"/>
        <end position="267"/>
    </location>
</feature>
<dbReference type="EMBL" id="OCPC01000001">
    <property type="protein sequence ID" value="SOE08659.1"/>
    <property type="molecule type" value="Genomic_DNA"/>
</dbReference>
<keyword evidence="5" id="KW-0503">Monooxygenase</keyword>
<sequence>MRTELCKLLGIEKPILSAPMGGAAGPDLVAAVCGAGGYGVIPLWGKPVDQVISGIDQVRALTGRNFAVNLNLSFPYLDQLQACIDKKVHAVSLFWGMEPSAIATAKDGGLVVLVSVGSAKEAKIAEEAGADVIIAQGWEAGGHVWGQVSTMALVPAVADAVRIPVVAAGGIADGRGMAAAIMLGASGVWIGTRFLASTEATIHSEYRQRILSATETQTEWSHDLYDIAWPDAPHRALSNSTSQKWREAGSPSPGNRPDEGEVVGHRPNGDAVLRYQSYTPLQGTQGNVEAMSLWAGQGVSLVRSIAPAADIVEEIYREAIEVMQTRRGVA</sequence>
<dbReference type="PANTHER" id="PTHR32332">
    <property type="entry name" value="2-NITROPROPANE DIOXYGENASE"/>
    <property type="match status" value="1"/>
</dbReference>
<reference evidence="6" key="1">
    <citation type="submission" date="2017-08" db="EMBL/GenBank/DDBJ databases">
        <authorList>
            <person name="Varghese N."/>
            <person name="Submissions S."/>
        </authorList>
    </citation>
    <scope>NUCLEOTIDE SEQUENCE [LARGE SCALE GENOMIC DNA]</scope>
    <source>
        <strain evidence="6">KCTC 23107</strain>
    </source>
</reference>
<dbReference type="SUPFAM" id="SSF51412">
    <property type="entry name" value="Inosine monophosphate dehydrogenase (IMPDH)"/>
    <property type="match status" value="1"/>
</dbReference>
<keyword evidence="2" id="KW-0288">FMN</keyword>
<dbReference type="GO" id="GO:0018580">
    <property type="term" value="F:nitronate monooxygenase activity"/>
    <property type="evidence" value="ECO:0007669"/>
    <property type="project" value="InterPro"/>
</dbReference>
<evidence type="ECO:0000256" key="4">
    <source>
        <dbReference type="SAM" id="MobiDB-lite"/>
    </source>
</evidence>
<protein>
    <submittedName>
        <fullName evidence="5">Nitronate monooxygenase/enoyl-[acyl-carrier protein] reductase II</fullName>
    </submittedName>
</protein>
<gene>
    <name evidence="5" type="ORF">SAMN05877838_0388</name>
</gene>
<name>A0A286HN02_9HYPH</name>
<accession>A0A286HN02</accession>
<dbReference type="Gene3D" id="3.20.20.70">
    <property type="entry name" value="Aldolase class I"/>
    <property type="match status" value="1"/>
</dbReference>
<feature type="compositionally biased region" description="Basic and acidic residues" evidence="4">
    <location>
        <begin position="256"/>
        <end position="267"/>
    </location>
</feature>
<dbReference type="Proteomes" id="UP000219465">
    <property type="component" value="Unassembled WGS sequence"/>
</dbReference>
<organism evidence="5 6">
    <name type="scientific">Hoeflea halophila</name>
    <dbReference type="NCBI Taxonomy" id="714899"/>
    <lineage>
        <taxon>Bacteria</taxon>
        <taxon>Pseudomonadati</taxon>
        <taxon>Pseudomonadota</taxon>
        <taxon>Alphaproteobacteria</taxon>
        <taxon>Hyphomicrobiales</taxon>
        <taxon>Rhizobiaceae</taxon>
        <taxon>Hoeflea</taxon>
    </lineage>
</organism>
<keyword evidence="6" id="KW-1185">Reference proteome</keyword>
<dbReference type="CDD" id="cd04730">
    <property type="entry name" value="NPD_like"/>
    <property type="match status" value="1"/>
</dbReference>
<dbReference type="PANTHER" id="PTHR32332:SF20">
    <property type="entry name" value="2-NITROPROPANE DIOXYGENASE-LIKE PROTEIN"/>
    <property type="match status" value="1"/>
</dbReference>
<proteinExistence type="predicted"/>